<dbReference type="UniPathway" id="UPA00196"/>
<sequence>MRQRITYLLPQGTSVDPSTIKLTDDGLDFDDLEAAAEERRITIGLTQLPEEIQTFLADFHELHIRIASVLNHPTFSPAVSRLPPGLHAFFTPRTPNADTGLCDGLRNILGERVKCSNSSESFSKPPILSERFAASSTYQFYNSPLDLAVVSQVLREGICGKFEEGSSLHTLCGVLAEAESAVNVDYDFDVISHAVTITILWPPVTREGTIRPRVAAKKLEAEDRLEVGILSPEKADEPEELSMGGYLTVIGEDERPNPTIFSFPSRHHPLPQHDKTTYTATFAPPTGLHPKLTLSLPASTLQPPKEDSCALHAYWTLPTALFIDRYQLSDPLFLASQNLIALRSLSGAQDLEAPDWAVKHPWGSAALFELATPNVTTTAEDGFWNITIPTHLRYVNSTLSIDGKTPLAIPWPTVFWACEAQEGLKMSTNPFDRVNLGYDGLFGPKTMFYHVPPNGEVEKLVELLWVPTLDVKNSGWVSFGTVLAVLLGFGWVCWRLVRGVGGSEKKEGEGKKEQCF</sequence>
<dbReference type="Proteomes" id="UP000799537">
    <property type="component" value="Unassembled WGS sequence"/>
</dbReference>
<dbReference type="AlphaFoldDB" id="A0A6A6CUA0"/>
<name>A0A6A6CUA0_ZASCE</name>
<dbReference type="GO" id="GO:0005789">
    <property type="term" value="C:endoplasmic reticulum membrane"/>
    <property type="evidence" value="ECO:0007669"/>
    <property type="project" value="UniProtKB-SubCell"/>
</dbReference>
<comment type="similarity">
    <text evidence="3 11">Belongs to the PIGX family.</text>
</comment>
<dbReference type="PANTHER" id="PTHR28533">
    <property type="entry name" value="PROTEIN PBN1"/>
    <property type="match status" value="1"/>
</dbReference>
<comment type="function">
    <text evidence="11">Required for proper folding and/or the stability of a subset of proteins in the endoplasmic reticulum. Component of glycosylphosphatidylinositol-mannosyltransferase 1 which transfers the first of the 4 mannoses in the GPI-anchor precursors during GPI-anchor biosynthesis. Probably acts by stabilizing the mannosyltransferase GPI14.</text>
</comment>
<evidence type="ECO:0000313" key="12">
    <source>
        <dbReference type="EMBL" id="KAF2170847.1"/>
    </source>
</evidence>
<keyword evidence="10" id="KW-0325">Glycoprotein</keyword>
<evidence type="ECO:0000256" key="11">
    <source>
        <dbReference type="RuleBase" id="RU366056"/>
    </source>
</evidence>
<evidence type="ECO:0000256" key="3">
    <source>
        <dbReference type="ARBA" id="ARBA00010345"/>
    </source>
</evidence>
<keyword evidence="6 11" id="KW-0812">Transmembrane</keyword>
<dbReference type="RefSeq" id="XP_033671736.1">
    <property type="nucleotide sequence ID" value="XM_033815820.1"/>
</dbReference>
<evidence type="ECO:0000256" key="5">
    <source>
        <dbReference type="ARBA" id="ARBA00022502"/>
    </source>
</evidence>
<evidence type="ECO:0000256" key="9">
    <source>
        <dbReference type="ARBA" id="ARBA00023136"/>
    </source>
</evidence>
<comment type="subcellular location">
    <subcellularLocation>
        <location evidence="11">Endoplasmic reticulum membrane</location>
        <topology evidence="11">Single-pass membrane protein</topology>
    </subcellularLocation>
    <subcellularLocation>
        <location evidence="1">Endoplasmic reticulum membrane</location>
        <topology evidence="1">Single-pass type III membrane protein</topology>
    </subcellularLocation>
</comment>
<dbReference type="SMART" id="SM00780">
    <property type="entry name" value="PIG-X"/>
    <property type="match status" value="1"/>
</dbReference>
<gene>
    <name evidence="12" type="ORF">M409DRAFT_63892</name>
</gene>
<comment type="pathway">
    <text evidence="2 11">Glycolipid biosynthesis; glycosylphosphatidylinositol-anchor biosynthesis.</text>
</comment>
<evidence type="ECO:0000256" key="6">
    <source>
        <dbReference type="ARBA" id="ARBA00022692"/>
    </source>
</evidence>
<dbReference type="Pfam" id="PF08320">
    <property type="entry name" value="PIG-X"/>
    <property type="match status" value="1"/>
</dbReference>
<dbReference type="GO" id="GO:0006506">
    <property type="term" value="P:GPI anchor biosynthetic process"/>
    <property type="evidence" value="ECO:0007669"/>
    <property type="project" value="UniProtKB-UniPathway"/>
</dbReference>
<keyword evidence="9 11" id="KW-0472">Membrane</keyword>
<evidence type="ECO:0000256" key="8">
    <source>
        <dbReference type="ARBA" id="ARBA00022989"/>
    </source>
</evidence>
<protein>
    <recommendedName>
        <fullName evidence="4 11">Protein PBN1</fullName>
    </recommendedName>
</protein>
<evidence type="ECO:0000256" key="7">
    <source>
        <dbReference type="ARBA" id="ARBA00022824"/>
    </source>
</evidence>
<dbReference type="InterPro" id="IPR013233">
    <property type="entry name" value="PIG-X/PBN1"/>
</dbReference>
<dbReference type="InterPro" id="IPR042322">
    <property type="entry name" value="Pbn1"/>
</dbReference>
<keyword evidence="5 11" id="KW-0337">GPI-anchor biosynthesis</keyword>
<dbReference type="PANTHER" id="PTHR28533:SF1">
    <property type="entry name" value="PROTEIN PBN1"/>
    <property type="match status" value="1"/>
</dbReference>
<evidence type="ECO:0000313" key="13">
    <source>
        <dbReference type="Proteomes" id="UP000799537"/>
    </source>
</evidence>
<dbReference type="OrthoDB" id="5546453at2759"/>
<evidence type="ECO:0000256" key="4">
    <source>
        <dbReference type="ARBA" id="ARBA00020410"/>
    </source>
</evidence>
<dbReference type="GeneID" id="54569092"/>
<reference evidence="12" key="1">
    <citation type="journal article" date="2020" name="Stud. Mycol.">
        <title>101 Dothideomycetes genomes: a test case for predicting lifestyles and emergence of pathogens.</title>
        <authorList>
            <person name="Haridas S."/>
            <person name="Albert R."/>
            <person name="Binder M."/>
            <person name="Bloem J."/>
            <person name="Labutti K."/>
            <person name="Salamov A."/>
            <person name="Andreopoulos B."/>
            <person name="Baker S."/>
            <person name="Barry K."/>
            <person name="Bills G."/>
            <person name="Bluhm B."/>
            <person name="Cannon C."/>
            <person name="Castanera R."/>
            <person name="Culley D."/>
            <person name="Daum C."/>
            <person name="Ezra D."/>
            <person name="Gonzalez J."/>
            <person name="Henrissat B."/>
            <person name="Kuo A."/>
            <person name="Liang C."/>
            <person name="Lipzen A."/>
            <person name="Lutzoni F."/>
            <person name="Magnuson J."/>
            <person name="Mondo S."/>
            <person name="Nolan M."/>
            <person name="Ohm R."/>
            <person name="Pangilinan J."/>
            <person name="Park H.-J."/>
            <person name="Ramirez L."/>
            <person name="Alfaro M."/>
            <person name="Sun H."/>
            <person name="Tritt A."/>
            <person name="Yoshinaga Y."/>
            <person name="Zwiers L.-H."/>
            <person name="Turgeon B."/>
            <person name="Goodwin S."/>
            <person name="Spatafora J."/>
            <person name="Crous P."/>
            <person name="Grigoriev I."/>
        </authorList>
    </citation>
    <scope>NUCLEOTIDE SEQUENCE</scope>
    <source>
        <strain evidence="12">ATCC 36951</strain>
    </source>
</reference>
<keyword evidence="13" id="KW-1185">Reference proteome</keyword>
<evidence type="ECO:0000256" key="2">
    <source>
        <dbReference type="ARBA" id="ARBA00004687"/>
    </source>
</evidence>
<evidence type="ECO:0000256" key="1">
    <source>
        <dbReference type="ARBA" id="ARBA00004643"/>
    </source>
</evidence>
<accession>A0A6A6CUA0</accession>
<keyword evidence="8 11" id="KW-1133">Transmembrane helix</keyword>
<proteinExistence type="inferred from homology"/>
<organism evidence="12 13">
    <name type="scientific">Zasmidium cellare ATCC 36951</name>
    <dbReference type="NCBI Taxonomy" id="1080233"/>
    <lineage>
        <taxon>Eukaryota</taxon>
        <taxon>Fungi</taxon>
        <taxon>Dikarya</taxon>
        <taxon>Ascomycota</taxon>
        <taxon>Pezizomycotina</taxon>
        <taxon>Dothideomycetes</taxon>
        <taxon>Dothideomycetidae</taxon>
        <taxon>Mycosphaerellales</taxon>
        <taxon>Mycosphaerellaceae</taxon>
        <taxon>Zasmidium</taxon>
    </lineage>
</organism>
<dbReference type="GO" id="GO:0000030">
    <property type="term" value="F:mannosyltransferase activity"/>
    <property type="evidence" value="ECO:0007669"/>
    <property type="project" value="TreeGrafter"/>
</dbReference>
<keyword evidence="7 11" id="KW-0256">Endoplasmic reticulum</keyword>
<dbReference type="EMBL" id="ML993584">
    <property type="protein sequence ID" value="KAF2170847.1"/>
    <property type="molecule type" value="Genomic_DNA"/>
</dbReference>
<feature type="transmembrane region" description="Helical" evidence="11">
    <location>
        <begin position="476"/>
        <end position="497"/>
    </location>
</feature>
<evidence type="ECO:0000256" key="10">
    <source>
        <dbReference type="ARBA" id="ARBA00023180"/>
    </source>
</evidence>
<dbReference type="GO" id="GO:1990529">
    <property type="term" value="C:glycosylphosphatidylinositol-mannosyltransferase I complex"/>
    <property type="evidence" value="ECO:0007669"/>
    <property type="project" value="TreeGrafter"/>
</dbReference>